<evidence type="ECO:0000313" key="2">
    <source>
        <dbReference type="EMBL" id="SMF70940.1"/>
    </source>
</evidence>
<protein>
    <recommendedName>
        <fullName evidence="4">Organic solvent tolerance-like N-terminal domain-containing protein</fullName>
    </recommendedName>
</protein>
<accession>A0A1X7GK94</accession>
<feature type="chain" id="PRO_5012033036" description="Organic solvent tolerance-like N-terminal domain-containing protein" evidence="1">
    <location>
        <begin position="22"/>
        <end position="177"/>
    </location>
</feature>
<reference evidence="2 3" key="1">
    <citation type="submission" date="2017-04" db="EMBL/GenBank/DDBJ databases">
        <authorList>
            <person name="Afonso C.L."/>
            <person name="Miller P.J."/>
            <person name="Scott M.A."/>
            <person name="Spackman E."/>
            <person name="Goraichik I."/>
            <person name="Dimitrov K.M."/>
            <person name="Suarez D.L."/>
            <person name="Swayne D.E."/>
        </authorList>
    </citation>
    <scope>NUCLEOTIDE SEQUENCE [LARGE SCALE GENOMIC DNA]</scope>
    <source>
        <strain evidence="2 3">N3/975</strain>
    </source>
</reference>
<dbReference type="Proteomes" id="UP000192940">
    <property type="component" value="Chromosome I"/>
</dbReference>
<organism evidence="2 3">
    <name type="scientific">Paenibacillus uliginis N3/975</name>
    <dbReference type="NCBI Taxonomy" id="1313296"/>
    <lineage>
        <taxon>Bacteria</taxon>
        <taxon>Bacillati</taxon>
        <taxon>Bacillota</taxon>
        <taxon>Bacilli</taxon>
        <taxon>Bacillales</taxon>
        <taxon>Paenibacillaceae</taxon>
        <taxon>Paenibacillus</taxon>
    </lineage>
</organism>
<keyword evidence="3" id="KW-1185">Reference proteome</keyword>
<dbReference type="RefSeq" id="WP_208917757.1">
    <property type="nucleotide sequence ID" value="NZ_LT840184.1"/>
</dbReference>
<evidence type="ECO:0000256" key="1">
    <source>
        <dbReference type="SAM" id="SignalP"/>
    </source>
</evidence>
<evidence type="ECO:0008006" key="4">
    <source>
        <dbReference type="Google" id="ProtNLM"/>
    </source>
</evidence>
<dbReference type="STRING" id="1313296.SAMN05661091_0674"/>
<gene>
    <name evidence="2" type="ORF">SAMN05661091_0674</name>
</gene>
<evidence type="ECO:0000313" key="3">
    <source>
        <dbReference type="Proteomes" id="UP000192940"/>
    </source>
</evidence>
<proteinExistence type="predicted"/>
<dbReference type="EMBL" id="LT840184">
    <property type="protein sequence ID" value="SMF70940.1"/>
    <property type="molecule type" value="Genomic_DNA"/>
</dbReference>
<name>A0A1X7GK94_9BACL</name>
<dbReference type="AlphaFoldDB" id="A0A1X7GK94"/>
<feature type="signal peptide" evidence="1">
    <location>
        <begin position="1"/>
        <end position="21"/>
    </location>
</feature>
<keyword evidence="1" id="KW-0732">Signal</keyword>
<sequence>MLNVVLLLMGMLSPFSDGAGALPVSAAGITAPVVHASMSFDSTVSVQQKEVIEGYETLNGIDLTDRTEDVVRKMGEPLEVTHDPLLGMIEYHYKDMSVGFCDGLTEYVHVKPSARSIQVNDQSILLTTGHISTSLGDPDFKAEDGDVYVQDHQVIKVFKDRSSGEITGVDLFFDYSE</sequence>